<dbReference type="GO" id="GO:0070475">
    <property type="term" value="P:rRNA base methylation"/>
    <property type="evidence" value="ECO:0007669"/>
    <property type="project" value="InterPro"/>
</dbReference>
<organism evidence="3 4">
    <name type="scientific">Sphaerosporella brunnea</name>
    <dbReference type="NCBI Taxonomy" id="1250544"/>
    <lineage>
        <taxon>Eukaryota</taxon>
        <taxon>Fungi</taxon>
        <taxon>Dikarya</taxon>
        <taxon>Ascomycota</taxon>
        <taxon>Pezizomycotina</taxon>
        <taxon>Pezizomycetes</taxon>
        <taxon>Pezizales</taxon>
        <taxon>Pyronemataceae</taxon>
        <taxon>Sphaerosporella</taxon>
    </lineage>
</organism>
<proteinExistence type="predicted"/>
<reference evidence="3 4" key="1">
    <citation type="submission" date="2019-09" db="EMBL/GenBank/DDBJ databases">
        <title>Draft genome of the ectomycorrhizal ascomycete Sphaerosporella brunnea.</title>
        <authorList>
            <consortium name="DOE Joint Genome Institute"/>
            <person name="Benucci G.M."/>
            <person name="Marozzi G."/>
            <person name="Antonielli L."/>
            <person name="Sanchez S."/>
            <person name="Marco P."/>
            <person name="Wang X."/>
            <person name="Falini L.B."/>
            <person name="Barry K."/>
            <person name="Haridas S."/>
            <person name="Lipzen A."/>
            <person name="Labutti K."/>
            <person name="Grigoriev I.V."/>
            <person name="Murat C."/>
            <person name="Martin F."/>
            <person name="Albertini E."/>
            <person name="Donnini D."/>
            <person name="Bonito G."/>
        </authorList>
    </citation>
    <scope>NUCLEOTIDE SEQUENCE [LARGE SCALE GENOMIC DNA]</scope>
    <source>
        <strain evidence="3 4">Sb_GMNB300</strain>
    </source>
</reference>
<evidence type="ECO:0000313" key="3">
    <source>
        <dbReference type="EMBL" id="KAA8915079.1"/>
    </source>
</evidence>
<feature type="region of interest" description="Disordered" evidence="1">
    <location>
        <begin position="1"/>
        <end position="54"/>
    </location>
</feature>
<gene>
    <name evidence="3" type="ORF">FN846DRAFT_924704</name>
</gene>
<dbReference type="InterPro" id="IPR019446">
    <property type="entry name" value="BMT5-like"/>
</dbReference>
<dbReference type="Pfam" id="PF10354">
    <property type="entry name" value="BMT5-like"/>
    <property type="match status" value="1"/>
</dbReference>
<dbReference type="Proteomes" id="UP000326924">
    <property type="component" value="Unassembled WGS sequence"/>
</dbReference>
<sequence length="307" mass="34056">MSKKRKHDNSSNPRSRPNKKSKAPPPTNPKAAPKKQHSHQQNQRPSPPFSPSDRVLLVGEGDFSFSLSLKRCHKVRKIFATSYDSAEEVLRKYPQAAENIPALLSTSESGGAEKDEIEAALEGWDSDSGRIKSEDNKPEYEVHHSIDATALLKRRIFSKSSRRYDKIVFQFPHIGGATKDQDRQVRANQQLLLGFFKSAAPLLTPNMGNVIVTLFEGMPYELWNIRALAKEAGLVTKVSFAFEAKEYEGYKHVRTLGNIEGGGGWKGEDRKSRMYIFGTGAAGAGNKPAAAAGNRKRKAQEESDDDD</sequence>
<evidence type="ECO:0000313" key="4">
    <source>
        <dbReference type="Proteomes" id="UP000326924"/>
    </source>
</evidence>
<dbReference type="OrthoDB" id="273345at2759"/>
<dbReference type="AlphaFoldDB" id="A0A5J5FCZ2"/>
<dbReference type="GO" id="GO:0005737">
    <property type="term" value="C:cytoplasm"/>
    <property type="evidence" value="ECO:0007669"/>
    <property type="project" value="TreeGrafter"/>
</dbReference>
<dbReference type="EMBL" id="VXIS01000001">
    <property type="protein sequence ID" value="KAA8915079.1"/>
    <property type="molecule type" value="Genomic_DNA"/>
</dbReference>
<protein>
    <recommendedName>
        <fullName evidence="2">25S rRNA (uridine-N(3))-methyltransferase BMT5-like domain-containing protein</fullName>
    </recommendedName>
</protein>
<feature type="domain" description="25S rRNA (uridine-N(3))-methyltransferase BMT5-like" evidence="2">
    <location>
        <begin position="56"/>
        <end position="254"/>
    </location>
</feature>
<dbReference type="GO" id="GO:0070042">
    <property type="term" value="F:rRNA (uridine-N3-)-methyltransferase activity"/>
    <property type="evidence" value="ECO:0007669"/>
    <property type="project" value="InterPro"/>
</dbReference>
<evidence type="ECO:0000256" key="1">
    <source>
        <dbReference type="SAM" id="MobiDB-lite"/>
    </source>
</evidence>
<feature type="compositionally biased region" description="Low complexity" evidence="1">
    <location>
        <begin position="284"/>
        <end position="293"/>
    </location>
</feature>
<name>A0A5J5FCZ2_9PEZI</name>
<dbReference type="InParanoid" id="A0A5J5FCZ2"/>
<evidence type="ECO:0000259" key="2">
    <source>
        <dbReference type="Pfam" id="PF10354"/>
    </source>
</evidence>
<accession>A0A5J5FCZ2</accession>
<dbReference type="PANTHER" id="PTHR11538:SF26">
    <property type="entry name" value="FERREDOXIN-FOLD ANTICODON-BINDING DOMAIN-CONTAINING PROTEIN 1"/>
    <property type="match status" value="1"/>
</dbReference>
<keyword evidence="4" id="KW-1185">Reference proteome</keyword>
<feature type="region of interest" description="Disordered" evidence="1">
    <location>
        <begin position="280"/>
        <end position="307"/>
    </location>
</feature>
<dbReference type="PANTHER" id="PTHR11538">
    <property type="entry name" value="PHENYLALANYL-TRNA SYNTHETASE"/>
    <property type="match status" value="1"/>
</dbReference>
<dbReference type="FunCoup" id="A0A5J5FCZ2">
    <property type="interactions" value="209"/>
</dbReference>
<comment type="caution">
    <text evidence="3">The sequence shown here is derived from an EMBL/GenBank/DDBJ whole genome shotgun (WGS) entry which is preliminary data.</text>
</comment>